<protein>
    <submittedName>
        <fullName evidence="1">Uncharacterized protein</fullName>
    </submittedName>
</protein>
<dbReference type="EMBL" id="ML208290">
    <property type="protein sequence ID" value="TFK72015.1"/>
    <property type="molecule type" value="Genomic_DNA"/>
</dbReference>
<dbReference type="Proteomes" id="UP000308600">
    <property type="component" value="Unassembled WGS sequence"/>
</dbReference>
<reference evidence="1 2" key="1">
    <citation type="journal article" date="2019" name="Nat. Ecol. Evol.">
        <title>Megaphylogeny resolves global patterns of mushroom evolution.</title>
        <authorList>
            <person name="Varga T."/>
            <person name="Krizsan K."/>
            <person name="Foldi C."/>
            <person name="Dima B."/>
            <person name="Sanchez-Garcia M."/>
            <person name="Sanchez-Ramirez S."/>
            <person name="Szollosi G.J."/>
            <person name="Szarkandi J.G."/>
            <person name="Papp V."/>
            <person name="Albert L."/>
            <person name="Andreopoulos W."/>
            <person name="Angelini C."/>
            <person name="Antonin V."/>
            <person name="Barry K.W."/>
            <person name="Bougher N.L."/>
            <person name="Buchanan P."/>
            <person name="Buyck B."/>
            <person name="Bense V."/>
            <person name="Catcheside P."/>
            <person name="Chovatia M."/>
            <person name="Cooper J."/>
            <person name="Damon W."/>
            <person name="Desjardin D."/>
            <person name="Finy P."/>
            <person name="Geml J."/>
            <person name="Haridas S."/>
            <person name="Hughes K."/>
            <person name="Justo A."/>
            <person name="Karasinski D."/>
            <person name="Kautmanova I."/>
            <person name="Kiss B."/>
            <person name="Kocsube S."/>
            <person name="Kotiranta H."/>
            <person name="LaButti K.M."/>
            <person name="Lechner B.E."/>
            <person name="Liimatainen K."/>
            <person name="Lipzen A."/>
            <person name="Lukacs Z."/>
            <person name="Mihaltcheva S."/>
            <person name="Morgado L.N."/>
            <person name="Niskanen T."/>
            <person name="Noordeloos M.E."/>
            <person name="Ohm R.A."/>
            <person name="Ortiz-Santana B."/>
            <person name="Ovrebo C."/>
            <person name="Racz N."/>
            <person name="Riley R."/>
            <person name="Savchenko A."/>
            <person name="Shiryaev A."/>
            <person name="Soop K."/>
            <person name="Spirin V."/>
            <person name="Szebenyi C."/>
            <person name="Tomsovsky M."/>
            <person name="Tulloss R.E."/>
            <person name="Uehling J."/>
            <person name="Grigoriev I.V."/>
            <person name="Vagvolgyi C."/>
            <person name="Papp T."/>
            <person name="Martin F.M."/>
            <person name="Miettinen O."/>
            <person name="Hibbett D.S."/>
            <person name="Nagy L.G."/>
        </authorList>
    </citation>
    <scope>NUCLEOTIDE SEQUENCE [LARGE SCALE GENOMIC DNA]</scope>
    <source>
        <strain evidence="1 2">NL-1719</strain>
    </source>
</reference>
<evidence type="ECO:0000313" key="2">
    <source>
        <dbReference type="Proteomes" id="UP000308600"/>
    </source>
</evidence>
<gene>
    <name evidence="1" type="ORF">BDN72DRAFT_836800</name>
</gene>
<sequence>MACIRQHVVHLKTNKWVCGFEVMGEECLDDLLRGQTSTRGRIVENTEPWTVVGSTRLEPHSTMTVPFSRKVHIDLLEPSEKNSKELSSSAPFGIVQKWIAGRNLGGAVALAMFIGMNWVWMNHRLRNAREPTYVFGLKHELWLDKCIDAFSAVADSLSGVEIIGQCTMVIGIVHMNDSDARAFRQCAHASLLQRGELGPTPPK</sequence>
<organism evidence="1 2">
    <name type="scientific">Pluteus cervinus</name>
    <dbReference type="NCBI Taxonomy" id="181527"/>
    <lineage>
        <taxon>Eukaryota</taxon>
        <taxon>Fungi</taxon>
        <taxon>Dikarya</taxon>
        <taxon>Basidiomycota</taxon>
        <taxon>Agaricomycotina</taxon>
        <taxon>Agaricomycetes</taxon>
        <taxon>Agaricomycetidae</taxon>
        <taxon>Agaricales</taxon>
        <taxon>Pluteineae</taxon>
        <taxon>Pluteaceae</taxon>
        <taxon>Pluteus</taxon>
    </lineage>
</organism>
<proteinExistence type="predicted"/>
<evidence type="ECO:0000313" key="1">
    <source>
        <dbReference type="EMBL" id="TFK72015.1"/>
    </source>
</evidence>
<name>A0ACD3B1W3_9AGAR</name>
<accession>A0ACD3B1W3</accession>
<keyword evidence="2" id="KW-1185">Reference proteome</keyword>